<dbReference type="PANTHER" id="PTHR12389:SF0">
    <property type="entry name" value="E3 UBIQUITIN-PROTEIN LIGASE LISTERIN"/>
    <property type="match status" value="1"/>
</dbReference>
<comment type="function">
    <text evidence="7">E3 ubiquitin-protein ligase. Component of the ribosome quality control complex (RQC), a ribosome-associated complex that mediates ubiquitination and extraction of incompletely synthesized nascent chains for proteasomal degradation.</text>
</comment>
<dbReference type="SUPFAM" id="SSF57850">
    <property type="entry name" value="RING/U-box"/>
    <property type="match status" value="1"/>
</dbReference>
<dbReference type="EMBL" id="OW152818">
    <property type="protein sequence ID" value="CAH2072061.1"/>
    <property type="molecule type" value="Genomic_DNA"/>
</dbReference>
<keyword evidence="11" id="KW-1185">Reference proteome</keyword>
<comment type="catalytic activity">
    <reaction evidence="7">
        <text>S-ubiquitinyl-[E2 ubiquitin-conjugating enzyme]-L-cysteine + [acceptor protein]-L-lysine = [E2 ubiquitin-conjugating enzyme]-L-cysteine + N(6)-ubiquitinyl-[acceptor protein]-L-lysine.</text>
        <dbReference type="EC" id="2.3.2.27"/>
    </reaction>
</comment>
<evidence type="ECO:0000256" key="2">
    <source>
        <dbReference type="ARBA" id="ARBA00017157"/>
    </source>
</evidence>
<evidence type="ECO:0000256" key="3">
    <source>
        <dbReference type="ARBA" id="ARBA00022771"/>
    </source>
</evidence>
<evidence type="ECO:0000256" key="5">
    <source>
        <dbReference type="ARBA" id="ARBA00032366"/>
    </source>
</evidence>
<dbReference type="PANTHER" id="PTHR12389">
    <property type="entry name" value="ZINC FINGER PROTEIN 294"/>
    <property type="match status" value="1"/>
</dbReference>
<dbReference type="InterPro" id="IPR039795">
    <property type="entry name" value="LTN1/Rkr1"/>
</dbReference>
<keyword evidence="4 7" id="KW-0862">Zinc</keyword>
<evidence type="ECO:0000256" key="6">
    <source>
        <dbReference type="PROSITE-ProRule" id="PRU00175"/>
    </source>
</evidence>
<dbReference type="PROSITE" id="PS50089">
    <property type="entry name" value="ZF_RING_2"/>
    <property type="match status" value="1"/>
</dbReference>
<reference evidence="10" key="1">
    <citation type="submission" date="2022-03" db="EMBL/GenBank/DDBJ databases">
        <authorList>
            <person name="Martin H S."/>
        </authorList>
    </citation>
    <scope>NUCLEOTIDE SEQUENCE</scope>
</reference>
<name>A0ABN8IZJ0_9NEOP</name>
<evidence type="ECO:0000256" key="7">
    <source>
        <dbReference type="RuleBase" id="RU367090"/>
    </source>
</evidence>
<sequence>MAECEERQLTSGHMTTLAALVAAVPHLQWGCVAAVLREGPLSLGALAAAAAHALLAPRHPALKLLAFALLNALAERRLLADAELLSQWSAKQEQGQEGEGDEEEGADGAGGEGEGESETEGAAPPPLSLTIFEEPLQHLQELADAALSGISACEESCELVPLSDSHLVALGYLMLSVAVYEQCDLARGDLVHHYIEHFRKHKYADYLMSISLRLLPAKMLEYALDDTGSTPVPAEYAQHFVTTPNITVEGACVASSAGALAMRALWAAVAGPGASGARGWWGALGARRARAARRLAQAFVARPLTARHFAHLQRRRHLLPDAQVAVARSGPVGEARCAIQVEERTLELCVVFSEAHPLVAPRALPPAHPAAPETHWLNVYLAYQNGSLVNAFKMWIRAVHARIESAPQCYICYCRLHPASGKLPTVLCHQCRNKYHPPCLRKWFAASNKSNCPLCRSSF</sequence>
<feature type="compositionally biased region" description="Acidic residues" evidence="8">
    <location>
        <begin position="96"/>
        <end position="106"/>
    </location>
</feature>
<accession>A0ABN8IZJ0</accession>
<dbReference type="InterPro" id="IPR001841">
    <property type="entry name" value="Znf_RING"/>
</dbReference>
<evidence type="ECO:0000259" key="9">
    <source>
        <dbReference type="PROSITE" id="PS50089"/>
    </source>
</evidence>
<evidence type="ECO:0000313" key="11">
    <source>
        <dbReference type="Proteomes" id="UP000837857"/>
    </source>
</evidence>
<feature type="non-terminal residue" evidence="10">
    <location>
        <position position="459"/>
    </location>
</feature>
<dbReference type="Gene3D" id="3.30.40.10">
    <property type="entry name" value="Zinc/RING finger domain, C3HC4 (zinc finger)"/>
    <property type="match status" value="1"/>
</dbReference>
<feature type="domain" description="RING-type" evidence="9">
    <location>
        <begin position="409"/>
        <end position="456"/>
    </location>
</feature>
<comment type="similarity">
    <text evidence="1 7">Belongs to the LTN1 family.</text>
</comment>
<evidence type="ECO:0000256" key="8">
    <source>
        <dbReference type="SAM" id="MobiDB-lite"/>
    </source>
</evidence>
<gene>
    <name evidence="10" type="ORF">IPOD504_LOCUS15387</name>
</gene>
<evidence type="ECO:0000256" key="4">
    <source>
        <dbReference type="ARBA" id="ARBA00022833"/>
    </source>
</evidence>
<dbReference type="EC" id="2.3.2.27" evidence="7"/>
<proteinExistence type="inferred from homology"/>
<keyword evidence="7" id="KW-0479">Metal-binding</keyword>
<keyword evidence="7" id="KW-0833">Ubl conjugation pathway</keyword>
<comment type="pathway">
    <text evidence="7">Protein modification; protein ubiquitination.</text>
</comment>
<evidence type="ECO:0000256" key="1">
    <source>
        <dbReference type="ARBA" id="ARBA00007997"/>
    </source>
</evidence>
<protein>
    <recommendedName>
        <fullName evidence="2 7">E3 ubiquitin-protein ligase listerin</fullName>
        <ecNumber evidence="7">2.3.2.27</ecNumber>
    </recommendedName>
    <alternativeName>
        <fullName evidence="5 7">RING-type E3 ubiquitin transferase listerin</fullName>
    </alternativeName>
</protein>
<evidence type="ECO:0000313" key="10">
    <source>
        <dbReference type="EMBL" id="CAH2072061.1"/>
    </source>
</evidence>
<organism evidence="10 11">
    <name type="scientific">Iphiclides podalirius</name>
    <name type="common">scarce swallowtail</name>
    <dbReference type="NCBI Taxonomy" id="110791"/>
    <lineage>
        <taxon>Eukaryota</taxon>
        <taxon>Metazoa</taxon>
        <taxon>Ecdysozoa</taxon>
        <taxon>Arthropoda</taxon>
        <taxon>Hexapoda</taxon>
        <taxon>Insecta</taxon>
        <taxon>Pterygota</taxon>
        <taxon>Neoptera</taxon>
        <taxon>Endopterygota</taxon>
        <taxon>Lepidoptera</taxon>
        <taxon>Glossata</taxon>
        <taxon>Ditrysia</taxon>
        <taxon>Papilionoidea</taxon>
        <taxon>Papilionidae</taxon>
        <taxon>Papilioninae</taxon>
        <taxon>Iphiclides</taxon>
    </lineage>
</organism>
<keyword evidence="7" id="KW-0808">Transferase</keyword>
<comment type="subunit">
    <text evidence="7">Component of the ribosome quality control complex (RQC).</text>
</comment>
<dbReference type="InterPro" id="IPR013083">
    <property type="entry name" value="Znf_RING/FYVE/PHD"/>
</dbReference>
<feature type="region of interest" description="Disordered" evidence="8">
    <location>
        <begin position="90"/>
        <end position="127"/>
    </location>
</feature>
<dbReference type="Proteomes" id="UP000837857">
    <property type="component" value="Chromosome 6"/>
</dbReference>
<keyword evidence="3 6" id="KW-0863">Zinc-finger</keyword>